<evidence type="ECO:0000256" key="1">
    <source>
        <dbReference type="ARBA" id="ARBA00006278"/>
    </source>
</evidence>
<dbReference type="GO" id="GO:0015677">
    <property type="term" value="P:copper ion import"/>
    <property type="evidence" value="ECO:0007669"/>
    <property type="project" value="TreeGrafter"/>
</dbReference>
<dbReference type="GO" id="GO:0005886">
    <property type="term" value="C:plasma membrane"/>
    <property type="evidence" value="ECO:0007669"/>
    <property type="project" value="TreeGrafter"/>
</dbReference>
<comment type="similarity">
    <text evidence="1">Belongs to the ferric reductase (FRE) family.</text>
</comment>
<dbReference type="InterPro" id="IPR039261">
    <property type="entry name" value="FNR_nucleotide-bd"/>
</dbReference>
<evidence type="ECO:0000313" key="6">
    <source>
        <dbReference type="EMBL" id="QKX63229.1"/>
    </source>
</evidence>
<feature type="domain" description="FAD-binding FR-type" evidence="5">
    <location>
        <begin position="24"/>
        <end position="161"/>
    </location>
</feature>
<evidence type="ECO:0000256" key="3">
    <source>
        <dbReference type="ARBA" id="ARBA00022982"/>
    </source>
</evidence>
<dbReference type="Pfam" id="PF08030">
    <property type="entry name" value="NAD_binding_6"/>
    <property type="match status" value="1"/>
</dbReference>
<dbReference type="CDD" id="cd06186">
    <property type="entry name" value="NOX_Duox_like_FAD_NADP"/>
    <property type="match status" value="1"/>
</dbReference>
<keyword evidence="3" id="KW-0249">Electron transport</keyword>
<dbReference type="PANTHER" id="PTHR32361:SF9">
    <property type="entry name" value="FERRIC REDUCTASE TRANSMEMBRANE COMPONENT 3-RELATED"/>
    <property type="match status" value="1"/>
</dbReference>
<gene>
    <name evidence="6" type="ORF">TRUGW13939_10398</name>
</gene>
<proteinExistence type="inferred from homology"/>
<evidence type="ECO:0000259" key="5">
    <source>
        <dbReference type="PROSITE" id="PS51384"/>
    </source>
</evidence>
<keyword evidence="2" id="KW-0813">Transport</keyword>
<dbReference type="AlphaFoldDB" id="A0A7H8R9X1"/>
<dbReference type="KEGG" id="trg:TRUGW13939_10398"/>
<dbReference type="GO" id="GO:0000293">
    <property type="term" value="F:ferric-chelate reductase activity"/>
    <property type="evidence" value="ECO:0007669"/>
    <property type="project" value="TreeGrafter"/>
</dbReference>
<protein>
    <recommendedName>
        <fullName evidence="5">FAD-binding FR-type domain-containing protein</fullName>
    </recommendedName>
</protein>
<dbReference type="InterPro" id="IPR013112">
    <property type="entry name" value="FAD-bd_8"/>
</dbReference>
<dbReference type="PROSITE" id="PS51384">
    <property type="entry name" value="FAD_FR"/>
    <property type="match status" value="1"/>
</dbReference>
<keyword evidence="7" id="KW-1185">Reference proteome</keyword>
<dbReference type="GO" id="GO:0006826">
    <property type="term" value="P:iron ion transport"/>
    <property type="evidence" value="ECO:0007669"/>
    <property type="project" value="TreeGrafter"/>
</dbReference>
<dbReference type="RefSeq" id="XP_035349403.1">
    <property type="nucleotide sequence ID" value="XM_035493510.1"/>
</dbReference>
<dbReference type="GeneID" id="55997878"/>
<dbReference type="GO" id="GO:0006879">
    <property type="term" value="P:intracellular iron ion homeostasis"/>
    <property type="evidence" value="ECO:0007669"/>
    <property type="project" value="TreeGrafter"/>
</dbReference>
<dbReference type="SUPFAM" id="SSF52343">
    <property type="entry name" value="Ferredoxin reductase-like, C-terminal NADP-linked domain"/>
    <property type="match status" value="1"/>
</dbReference>
<sequence>MIAIYSHVAIFDGQYNTYIWPCVAVWALDRVMRIGRLGVLNLSKLQATIRYNKDADSIHLTVPVHGISRPRAGSYYSLYSVNGLKFWESHPFTLMSWNEVGAKRTKDAALKLRFLVRPNDGFTARLRDHVSQKTYTHTEIGTSEVSIRIAVEGPYGHTFNISNYQNVLMIMGGTGVTVALSYLCMIRDIAIANEKPGISIRRVQLVWVVRDNHMFEEVYESELLPLWTPDIFPGEIQFEIHVYVVENGSTTPSIKDDRGLKTKTFSSKFAKEGYAGDTGKSWTRSHIGSMGASIRSEVGSALYREHSKKMI</sequence>
<dbReference type="Proteomes" id="UP000509510">
    <property type="component" value="Chromosome VI"/>
</dbReference>
<accession>A0A7H8R9X1</accession>
<dbReference type="InterPro" id="IPR013121">
    <property type="entry name" value="Fe_red_NAD-bd_6"/>
</dbReference>
<name>A0A7H8R9X1_TALRU</name>
<evidence type="ECO:0000256" key="4">
    <source>
        <dbReference type="ARBA" id="ARBA00023002"/>
    </source>
</evidence>
<organism evidence="6 7">
    <name type="scientific">Talaromyces rugulosus</name>
    <name type="common">Penicillium rugulosum</name>
    <dbReference type="NCBI Taxonomy" id="121627"/>
    <lineage>
        <taxon>Eukaryota</taxon>
        <taxon>Fungi</taxon>
        <taxon>Dikarya</taxon>
        <taxon>Ascomycota</taxon>
        <taxon>Pezizomycotina</taxon>
        <taxon>Eurotiomycetes</taxon>
        <taxon>Eurotiomycetidae</taxon>
        <taxon>Eurotiales</taxon>
        <taxon>Trichocomaceae</taxon>
        <taxon>Talaromyces</taxon>
        <taxon>Talaromyces sect. Islandici</taxon>
    </lineage>
</organism>
<evidence type="ECO:0000313" key="7">
    <source>
        <dbReference type="Proteomes" id="UP000509510"/>
    </source>
</evidence>
<dbReference type="InterPro" id="IPR051410">
    <property type="entry name" value="Ferric/Cupric_Reductase"/>
</dbReference>
<dbReference type="Gene3D" id="3.40.50.80">
    <property type="entry name" value="Nucleotide-binding domain of ferredoxin-NADP reductase (FNR) module"/>
    <property type="match status" value="1"/>
</dbReference>
<dbReference type="EMBL" id="CP055903">
    <property type="protein sequence ID" value="QKX63229.1"/>
    <property type="molecule type" value="Genomic_DNA"/>
</dbReference>
<dbReference type="InterPro" id="IPR017927">
    <property type="entry name" value="FAD-bd_FR_type"/>
</dbReference>
<evidence type="ECO:0000256" key="2">
    <source>
        <dbReference type="ARBA" id="ARBA00022448"/>
    </source>
</evidence>
<dbReference type="Pfam" id="PF08022">
    <property type="entry name" value="FAD_binding_8"/>
    <property type="match status" value="1"/>
</dbReference>
<dbReference type="PANTHER" id="PTHR32361">
    <property type="entry name" value="FERRIC/CUPRIC REDUCTASE TRANSMEMBRANE COMPONENT"/>
    <property type="match status" value="1"/>
</dbReference>
<keyword evidence="4" id="KW-0560">Oxidoreductase</keyword>
<reference evidence="7" key="1">
    <citation type="submission" date="2020-06" db="EMBL/GenBank/DDBJ databases">
        <title>A chromosome-scale genome assembly of Talaromyces rugulosus W13939.</title>
        <authorList>
            <person name="Wang B."/>
            <person name="Guo L."/>
            <person name="Ye K."/>
            <person name="Wang L."/>
        </authorList>
    </citation>
    <scope>NUCLEOTIDE SEQUENCE [LARGE SCALE GENOMIC DNA]</scope>
    <source>
        <strain evidence="7">W13939</strain>
    </source>
</reference>
<dbReference type="OrthoDB" id="4226077at2759"/>